<keyword evidence="1" id="KW-1133">Transmembrane helix</keyword>
<proteinExistence type="predicted"/>
<evidence type="ECO:0000256" key="1">
    <source>
        <dbReference type="SAM" id="Phobius"/>
    </source>
</evidence>
<comment type="caution">
    <text evidence="2">The sequence shown here is derived from an EMBL/GenBank/DDBJ whole genome shotgun (WGS) entry which is preliminary data.</text>
</comment>
<sequence>MRWYIDVLKKYAVFSGRARRKEYWMYTLFNCIALAVLLGLGVVVNTMIPYLLYLVAIIVPTLAVAVRRLHDTGKSGWFILLNFIPLVGGLIALVFMCLEGQRHPNTYGSDPKAPVDSPFVPQPQY</sequence>
<feature type="transmembrane region" description="Helical" evidence="1">
    <location>
        <begin position="23"/>
        <end position="44"/>
    </location>
</feature>
<feature type="transmembrane region" description="Helical" evidence="1">
    <location>
        <begin position="50"/>
        <end position="66"/>
    </location>
</feature>
<reference evidence="2 3" key="1">
    <citation type="submission" date="2021-08" db="EMBL/GenBank/DDBJ databases">
        <title>WGS of actinomycetes from Thailand.</title>
        <authorList>
            <person name="Thawai C."/>
        </authorList>
    </citation>
    <scope>NUCLEOTIDE SEQUENCE [LARGE SCALE GENOMIC DNA]</scope>
    <source>
        <strain evidence="2 3">PLK6-54</strain>
    </source>
</reference>
<dbReference type="InterPro" id="IPR008523">
    <property type="entry name" value="DUF805"/>
</dbReference>
<keyword evidence="1" id="KW-0812">Transmembrane</keyword>
<dbReference type="EMBL" id="JAINZZ010000025">
    <property type="protein sequence ID" value="MBY8879920.1"/>
    <property type="molecule type" value="Genomic_DNA"/>
</dbReference>
<dbReference type="Proteomes" id="UP000778578">
    <property type="component" value="Unassembled WGS sequence"/>
</dbReference>
<feature type="transmembrane region" description="Helical" evidence="1">
    <location>
        <begin position="78"/>
        <end position="96"/>
    </location>
</feature>
<evidence type="ECO:0000313" key="2">
    <source>
        <dbReference type="EMBL" id="MBY8879920.1"/>
    </source>
</evidence>
<keyword evidence="1" id="KW-0472">Membrane</keyword>
<dbReference type="RefSeq" id="WP_222964447.1">
    <property type="nucleotide sequence ID" value="NZ_JAINZZ010000025.1"/>
</dbReference>
<accession>A0ABS7Q9S7</accession>
<dbReference type="PANTHER" id="PTHR34980:SF2">
    <property type="entry name" value="INNER MEMBRANE PROTEIN YHAH-RELATED"/>
    <property type="match status" value="1"/>
</dbReference>
<keyword evidence="3" id="KW-1185">Reference proteome</keyword>
<name>A0ABS7Q9S7_9ACTN</name>
<organism evidence="2 3">
    <name type="scientific">Actinacidiphila acidipaludis</name>
    <dbReference type="NCBI Taxonomy" id="2873382"/>
    <lineage>
        <taxon>Bacteria</taxon>
        <taxon>Bacillati</taxon>
        <taxon>Actinomycetota</taxon>
        <taxon>Actinomycetes</taxon>
        <taxon>Kitasatosporales</taxon>
        <taxon>Streptomycetaceae</taxon>
        <taxon>Actinacidiphila</taxon>
    </lineage>
</organism>
<dbReference type="Pfam" id="PF05656">
    <property type="entry name" value="DUF805"/>
    <property type="match status" value="1"/>
</dbReference>
<gene>
    <name evidence="2" type="ORF">K7862_20120</name>
</gene>
<dbReference type="PANTHER" id="PTHR34980">
    <property type="entry name" value="INNER MEMBRANE PROTEIN-RELATED-RELATED"/>
    <property type="match status" value="1"/>
</dbReference>
<protein>
    <submittedName>
        <fullName evidence="2">DUF805 domain-containing protein</fullName>
    </submittedName>
</protein>
<evidence type="ECO:0000313" key="3">
    <source>
        <dbReference type="Proteomes" id="UP000778578"/>
    </source>
</evidence>